<dbReference type="PIRSF" id="PIRSF006092">
    <property type="entry name" value="GreA_GreB"/>
    <property type="match status" value="1"/>
</dbReference>
<comment type="function">
    <text evidence="7 9 10">Necessary for efficient RNA polymerase transcription elongation past template-encoded arresting sites. The arresting sites in DNA have the property of trapping a certain fraction of elongating RNA polymerases that pass through, resulting in locked ternary complexes. Cleavage of the nascent transcript by cleavage factors such as GreA or GreB allows the resumption of elongation from the new 3'terminus. GreA releases sequences of 2 to 3 nucleotides.</text>
</comment>
<evidence type="ECO:0000256" key="10">
    <source>
        <dbReference type="RuleBase" id="RU000556"/>
    </source>
</evidence>
<protein>
    <recommendedName>
        <fullName evidence="2 9">Transcription elongation factor GreA</fullName>
    </recommendedName>
    <alternativeName>
        <fullName evidence="8 9">Transcript cleavage factor GreA</fullName>
    </alternativeName>
</protein>
<dbReference type="GO" id="GO:0003746">
    <property type="term" value="F:translation elongation factor activity"/>
    <property type="evidence" value="ECO:0007669"/>
    <property type="project" value="UniProtKB-KW"/>
</dbReference>
<dbReference type="RefSeq" id="WP_087678320.1">
    <property type="nucleotide sequence ID" value="NZ_FUWV01000003.1"/>
</dbReference>
<dbReference type="GO" id="GO:0032784">
    <property type="term" value="P:regulation of DNA-templated transcription elongation"/>
    <property type="evidence" value="ECO:0007669"/>
    <property type="project" value="UniProtKB-UniRule"/>
</dbReference>
<dbReference type="PROSITE" id="PS00830">
    <property type="entry name" value="GREAB_2"/>
    <property type="match status" value="1"/>
</dbReference>
<dbReference type="HAMAP" id="MF_00105">
    <property type="entry name" value="GreA_GreB"/>
    <property type="match status" value="1"/>
</dbReference>
<dbReference type="PANTHER" id="PTHR30437:SF4">
    <property type="entry name" value="TRANSCRIPTION ELONGATION FACTOR GREA"/>
    <property type="match status" value="1"/>
</dbReference>
<accession>A0A1T4L794</accession>
<dbReference type="FunFam" id="3.10.50.30:FF:000001">
    <property type="entry name" value="Transcription elongation factor GreA"/>
    <property type="match status" value="1"/>
</dbReference>
<dbReference type="InterPro" id="IPR006359">
    <property type="entry name" value="Tscrpt_elong_fac_GreA"/>
</dbReference>
<dbReference type="SUPFAM" id="SSF54534">
    <property type="entry name" value="FKBP-like"/>
    <property type="match status" value="1"/>
</dbReference>
<keyword evidence="3 9" id="KW-0805">Transcription regulation</keyword>
<evidence type="ECO:0000313" key="14">
    <source>
        <dbReference type="Proteomes" id="UP000196365"/>
    </source>
</evidence>
<evidence type="ECO:0000256" key="1">
    <source>
        <dbReference type="ARBA" id="ARBA00008213"/>
    </source>
</evidence>
<keyword evidence="4 9" id="KW-0175">Coiled coil</keyword>
<evidence type="ECO:0000259" key="11">
    <source>
        <dbReference type="Pfam" id="PF01272"/>
    </source>
</evidence>
<feature type="domain" description="Transcription elongation factor GreA/GreB N-terminal" evidence="12">
    <location>
        <begin position="10"/>
        <end position="79"/>
    </location>
</feature>
<evidence type="ECO:0000256" key="5">
    <source>
        <dbReference type="ARBA" id="ARBA00023125"/>
    </source>
</evidence>
<dbReference type="PROSITE" id="PS00829">
    <property type="entry name" value="GREAB_1"/>
    <property type="match status" value="1"/>
</dbReference>
<keyword evidence="14" id="KW-1185">Reference proteome</keyword>
<reference evidence="13 14" key="1">
    <citation type="submission" date="2017-02" db="EMBL/GenBank/DDBJ databases">
        <authorList>
            <person name="Peterson S.W."/>
        </authorList>
    </citation>
    <scope>NUCLEOTIDE SEQUENCE [LARGE SCALE GENOMIC DNA]</scope>
    <source>
        <strain evidence="13 14">DSM 15102</strain>
    </source>
</reference>
<dbReference type="Gene3D" id="3.10.50.30">
    <property type="entry name" value="Transcription elongation factor, GreA/GreB, C-terminal domain"/>
    <property type="match status" value="1"/>
</dbReference>
<dbReference type="InterPro" id="IPR023459">
    <property type="entry name" value="Tscrpt_elong_fac_GreA/B_fam"/>
</dbReference>
<dbReference type="NCBIfam" id="TIGR01462">
    <property type="entry name" value="greA"/>
    <property type="match status" value="1"/>
</dbReference>
<feature type="domain" description="Transcription elongation factor GreA/GreB C-terminal" evidence="11">
    <location>
        <begin position="87"/>
        <end position="160"/>
    </location>
</feature>
<evidence type="ECO:0000256" key="9">
    <source>
        <dbReference type="HAMAP-Rule" id="MF_00105"/>
    </source>
</evidence>
<dbReference type="Proteomes" id="UP000196365">
    <property type="component" value="Unassembled WGS sequence"/>
</dbReference>
<dbReference type="GO" id="GO:0006354">
    <property type="term" value="P:DNA-templated transcription elongation"/>
    <property type="evidence" value="ECO:0007669"/>
    <property type="project" value="TreeGrafter"/>
</dbReference>
<dbReference type="InterPro" id="IPR001437">
    <property type="entry name" value="Tscrpt_elong_fac_GreA/B_C"/>
</dbReference>
<evidence type="ECO:0000256" key="3">
    <source>
        <dbReference type="ARBA" id="ARBA00023015"/>
    </source>
</evidence>
<evidence type="ECO:0000256" key="6">
    <source>
        <dbReference type="ARBA" id="ARBA00023163"/>
    </source>
</evidence>
<dbReference type="AlphaFoldDB" id="A0A1T4L794"/>
<dbReference type="InterPro" id="IPR022691">
    <property type="entry name" value="Tscrpt_elong_fac_GreA/B_N"/>
</dbReference>
<dbReference type="Gene3D" id="1.10.287.180">
    <property type="entry name" value="Transcription elongation factor, GreA/GreB, N-terminal domain"/>
    <property type="match status" value="1"/>
</dbReference>
<comment type="similarity">
    <text evidence="1 9 10">Belongs to the GreA/GreB family.</text>
</comment>
<dbReference type="PANTHER" id="PTHR30437">
    <property type="entry name" value="TRANSCRIPTION ELONGATION FACTOR GREA"/>
    <property type="match status" value="1"/>
</dbReference>
<dbReference type="InterPro" id="IPR018151">
    <property type="entry name" value="TF_GreA/GreB_CS"/>
</dbReference>
<keyword evidence="13" id="KW-0251">Elongation factor</keyword>
<dbReference type="InterPro" id="IPR028624">
    <property type="entry name" value="Tscrpt_elong_fac_GreA/B"/>
</dbReference>
<dbReference type="Pfam" id="PF01272">
    <property type="entry name" value="GreA_GreB"/>
    <property type="match status" value="1"/>
</dbReference>
<dbReference type="SUPFAM" id="SSF46557">
    <property type="entry name" value="GreA transcript cleavage protein, N-terminal domain"/>
    <property type="match status" value="1"/>
</dbReference>
<feature type="coiled-coil region" evidence="9">
    <location>
        <begin position="16"/>
        <end position="73"/>
    </location>
</feature>
<evidence type="ECO:0000256" key="8">
    <source>
        <dbReference type="ARBA" id="ARBA00030776"/>
    </source>
</evidence>
<evidence type="ECO:0000256" key="4">
    <source>
        <dbReference type="ARBA" id="ARBA00023054"/>
    </source>
</evidence>
<evidence type="ECO:0000313" key="13">
    <source>
        <dbReference type="EMBL" id="SJZ50534.1"/>
    </source>
</evidence>
<keyword evidence="5 9" id="KW-0238">DNA-binding</keyword>
<name>A0A1T4L794_9FIRM</name>
<dbReference type="NCBIfam" id="NF001263">
    <property type="entry name" value="PRK00226.1-4"/>
    <property type="match status" value="1"/>
</dbReference>
<gene>
    <name evidence="9" type="primary">greA</name>
    <name evidence="13" type="ORF">SAMN02745973_00875</name>
</gene>
<keyword evidence="6 9" id="KW-0804">Transcription</keyword>
<evidence type="ECO:0000256" key="7">
    <source>
        <dbReference type="ARBA" id="ARBA00024916"/>
    </source>
</evidence>
<dbReference type="InterPro" id="IPR036805">
    <property type="entry name" value="Tscrpt_elong_fac_GreA/B_N_sf"/>
</dbReference>
<dbReference type="OrthoDB" id="9808774at2"/>
<proteinExistence type="inferred from homology"/>
<sequence length="161" mass="18127">MEDKNNKEVLLTYEGLQKLEKELEEYKTVRRKEVAERIKQALAFGDISENSEYDEAKNEQAFIEGRIATLENMLRKAKVIDEEDIATDIVSIGSKVTVKDLEFDDEVEYTIVGSAEADPLELKISNESPVGKALIGHKVGEIVEVVVPDGVLQYKILDIKK</sequence>
<evidence type="ECO:0000259" key="12">
    <source>
        <dbReference type="Pfam" id="PF03449"/>
    </source>
</evidence>
<organism evidence="13 14">
    <name type="scientific">Garciella nitratireducens DSM 15102</name>
    <dbReference type="NCBI Taxonomy" id="1121911"/>
    <lineage>
        <taxon>Bacteria</taxon>
        <taxon>Bacillati</taxon>
        <taxon>Bacillota</taxon>
        <taxon>Clostridia</taxon>
        <taxon>Eubacteriales</taxon>
        <taxon>Eubacteriaceae</taxon>
        <taxon>Garciella</taxon>
    </lineage>
</organism>
<dbReference type="Pfam" id="PF03449">
    <property type="entry name" value="GreA_GreB_N"/>
    <property type="match status" value="1"/>
</dbReference>
<dbReference type="FunFam" id="1.10.287.180:FF:000001">
    <property type="entry name" value="Transcription elongation factor GreA"/>
    <property type="match status" value="1"/>
</dbReference>
<keyword evidence="13" id="KW-0648">Protein biosynthesis</keyword>
<dbReference type="InterPro" id="IPR036953">
    <property type="entry name" value="GreA/GreB_C_sf"/>
</dbReference>
<dbReference type="GO" id="GO:0003677">
    <property type="term" value="F:DNA binding"/>
    <property type="evidence" value="ECO:0007669"/>
    <property type="project" value="UniProtKB-UniRule"/>
</dbReference>
<dbReference type="EMBL" id="FUWV01000003">
    <property type="protein sequence ID" value="SJZ50534.1"/>
    <property type="molecule type" value="Genomic_DNA"/>
</dbReference>
<dbReference type="GO" id="GO:0070063">
    <property type="term" value="F:RNA polymerase binding"/>
    <property type="evidence" value="ECO:0007669"/>
    <property type="project" value="InterPro"/>
</dbReference>
<evidence type="ECO:0000256" key="2">
    <source>
        <dbReference type="ARBA" id="ARBA00013729"/>
    </source>
</evidence>